<dbReference type="EMBL" id="JAPDDR010000006">
    <property type="protein sequence ID" value="MCW1914662.1"/>
    <property type="molecule type" value="Genomic_DNA"/>
</dbReference>
<comment type="caution">
    <text evidence="2">The sequence shown here is derived from an EMBL/GenBank/DDBJ whole genome shotgun (WGS) entry which is preliminary data.</text>
</comment>
<evidence type="ECO:0000256" key="1">
    <source>
        <dbReference type="SAM" id="SignalP"/>
    </source>
</evidence>
<organism evidence="2 3">
    <name type="scientific">Luteolibacter rhizosphaerae</name>
    <dbReference type="NCBI Taxonomy" id="2989719"/>
    <lineage>
        <taxon>Bacteria</taxon>
        <taxon>Pseudomonadati</taxon>
        <taxon>Verrucomicrobiota</taxon>
        <taxon>Verrucomicrobiia</taxon>
        <taxon>Verrucomicrobiales</taxon>
        <taxon>Verrucomicrobiaceae</taxon>
        <taxon>Luteolibacter</taxon>
    </lineage>
</organism>
<keyword evidence="1" id="KW-0732">Signal</keyword>
<protein>
    <submittedName>
        <fullName evidence="2">Uncharacterized protein</fullName>
    </submittedName>
</protein>
<gene>
    <name evidence="2" type="ORF">OJ996_13830</name>
</gene>
<keyword evidence="3" id="KW-1185">Reference proteome</keyword>
<evidence type="ECO:0000313" key="3">
    <source>
        <dbReference type="Proteomes" id="UP001165653"/>
    </source>
</evidence>
<dbReference type="Proteomes" id="UP001165653">
    <property type="component" value="Unassembled WGS sequence"/>
</dbReference>
<accession>A0ABT3G494</accession>
<reference evidence="2" key="1">
    <citation type="submission" date="2022-10" db="EMBL/GenBank/DDBJ databases">
        <title>Luteolibacter sp. GHJ8, whole genome shotgun sequencing project.</title>
        <authorList>
            <person name="Zhao G."/>
            <person name="Shen L."/>
        </authorList>
    </citation>
    <scope>NUCLEOTIDE SEQUENCE</scope>
    <source>
        <strain evidence="2">GHJ8</strain>
    </source>
</reference>
<feature type="signal peptide" evidence="1">
    <location>
        <begin position="1"/>
        <end position="20"/>
    </location>
</feature>
<evidence type="ECO:0000313" key="2">
    <source>
        <dbReference type="EMBL" id="MCW1914662.1"/>
    </source>
</evidence>
<dbReference type="RefSeq" id="WP_264514198.1">
    <property type="nucleotide sequence ID" value="NZ_JAPDDR010000006.1"/>
</dbReference>
<name>A0ABT3G494_9BACT</name>
<proteinExistence type="predicted"/>
<feature type="chain" id="PRO_5046979720" evidence="1">
    <location>
        <begin position="21"/>
        <end position="233"/>
    </location>
</feature>
<sequence>MHPRRLAILALSLTLISARAEQPDSSFPGLKTLPIPEDLSPYPGKLSYDSGLAEVINKPLKPEEGAPEGQRLVATKISREEQTRYFIDFDSGPSADPAFVITEEKTGKLIGSIGGESIVIPGNGFLYISGRANRLHQEQGKFAIRDGKLVEIEQPFSYVGLKSKAKVPLKLLAKKDGGEVIANIPAGDALEVVLRDGEHLLIKTNFGLLGWWKANTSVMHDNAEIEDLYYAGD</sequence>